<dbReference type="OrthoDB" id="8954335at2759"/>
<dbReference type="AlphaFoldDB" id="A0A1J8QLX1"/>
<protein>
    <submittedName>
        <fullName evidence="1">Uncharacterized protein</fullName>
    </submittedName>
</protein>
<reference evidence="1 2" key="1">
    <citation type="submission" date="2016-03" db="EMBL/GenBank/DDBJ databases">
        <title>Comparative genomics of the ectomycorrhizal sister species Rhizopogon vinicolor and Rhizopogon vesiculosus (Basidiomycota: Boletales) reveals a divergence of the mating type B locus.</title>
        <authorList>
            <person name="Mujic A.B."/>
            <person name="Kuo A."/>
            <person name="Tritt A."/>
            <person name="Lipzen A."/>
            <person name="Chen C."/>
            <person name="Johnson J."/>
            <person name="Sharma A."/>
            <person name="Barry K."/>
            <person name="Grigoriev I.V."/>
            <person name="Spatafora J.W."/>
        </authorList>
    </citation>
    <scope>NUCLEOTIDE SEQUENCE [LARGE SCALE GENOMIC DNA]</scope>
    <source>
        <strain evidence="1 2">AM-OR11-056</strain>
    </source>
</reference>
<name>A0A1J8QLX1_9AGAM</name>
<organism evidence="1 2">
    <name type="scientific">Rhizopogon vesiculosus</name>
    <dbReference type="NCBI Taxonomy" id="180088"/>
    <lineage>
        <taxon>Eukaryota</taxon>
        <taxon>Fungi</taxon>
        <taxon>Dikarya</taxon>
        <taxon>Basidiomycota</taxon>
        <taxon>Agaricomycotina</taxon>
        <taxon>Agaricomycetes</taxon>
        <taxon>Agaricomycetidae</taxon>
        <taxon>Boletales</taxon>
        <taxon>Suillineae</taxon>
        <taxon>Rhizopogonaceae</taxon>
        <taxon>Rhizopogon</taxon>
    </lineage>
</organism>
<dbReference type="Proteomes" id="UP000183567">
    <property type="component" value="Unassembled WGS sequence"/>
</dbReference>
<proteinExistence type="predicted"/>
<gene>
    <name evidence="1" type="ORF">AZE42_12442</name>
</gene>
<evidence type="ECO:0000313" key="2">
    <source>
        <dbReference type="Proteomes" id="UP000183567"/>
    </source>
</evidence>
<dbReference type="EMBL" id="LVVM01003703">
    <property type="protein sequence ID" value="OJA14400.1"/>
    <property type="molecule type" value="Genomic_DNA"/>
</dbReference>
<accession>A0A1J8QLX1</accession>
<comment type="caution">
    <text evidence="1">The sequence shown here is derived from an EMBL/GenBank/DDBJ whole genome shotgun (WGS) entry which is preliminary data.</text>
</comment>
<keyword evidence="2" id="KW-1185">Reference proteome</keyword>
<sequence>MEQWWTTNENFFSKQRMSFAGYACITALILRDDDSEKLRERYNQSRLLVCELIEQHRLPSGKGVHIIGDHHAMDNPRNVIVCDSAIQAPMNVCNIAGVTNSAWVRSMVSIRGQYYMFQRVTAPYPPVERSGRGIGFEPGLLIYYVDKGQPVRAQRAEVQKFREVYAKFGVGLVVVVCGSDSDEDANSWWNESNADRGHPFETSVTFRLTYLPREASRYSEGTQEVLQGLIWELTRPGKPRDSVVQNLLNLVWRILTLGGGNWY</sequence>
<evidence type="ECO:0000313" key="1">
    <source>
        <dbReference type="EMBL" id="OJA14400.1"/>
    </source>
</evidence>